<feature type="transmembrane region" description="Helical" evidence="1">
    <location>
        <begin position="68"/>
        <end position="88"/>
    </location>
</feature>
<reference evidence="2 3" key="1">
    <citation type="submission" date="2020-01" db="EMBL/GenBank/DDBJ databases">
        <title>A novel Bacillus sp. from Pasinler.</title>
        <authorList>
            <person name="Adiguzel A."/>
            <person name="Ay H."/>
            <person name="Baltaci M.O."/>
        </authorList>
    </citation>
    <scope>NUCLEOTIDE SEQUENCE [LARGE SCALE GENOMIC DNA]</scope>
    <source>
        <strain evidence="2 3">P1</strain>
    </source>
</reference>
<evidence type="ECO:0000313" key="3">
    <source>
        <dbReference type="Proteomes" id="UP000743899"/>
    </source>
</evidence>
<dbReference type="EMBL" id="JAACYS010000020">
    <property type="protein sequence ID" value="NCU17382.1"/>
    <property type="molecule type" value="Genomic_DNA"/>
</dbReference>
<keyword evidence="1" id="KW-0472">Membrane</keyword>
<feature type="transmembrane region" description="Helical" evidence="1">
    <location>
        <begin position="100"/>
        <end position="124"/>
    </location>
</feature>
<evidence type="ECO:0000256" key="1">
    <source>
        <dbReference type="SAM" id="Phobius"/>
    </source>
</evidence>
<comment type="caution">
    <text evidence="2">The sequence shown here is derived from an EMBL/GenBank/DDBJ whole genome shotgun (WGS) entry which is preliminary data.</text>
</comment>
<organism evidence="2 3">
    <name type="scientific">Pallidibacillus pasinlerensis</name>
    <dbReference type="NCBI Taxonomy" id="2703818"/>
    <lineage>
        <taxon>Bacteria</taxon>
        <taxon>Bacillati</taxon>
        <taxon>Bacillota</taxon>
        <taxon>Bacilli</taxon>
        <taxon>Bacillales</taxon>
        <taxon>Bacillaceae</taxon>
        <taxon>Pallidibacillus</taxon>
    </lineage>
</organism>
<feature type="transmembrane region" description="Helical" evidence="1">
    <location>
        <begin position="37"/>
        <end position="56"/>
    </location>
</feature>
<feature type="transmembrane region" description="Helical" evidence="1">
    <location>
        <begin position="144"/>
        <end position="164"/>
    </location>
</feature>
<keyword evidence="1" id="KW-1133">Transmembrane helix</keyword>
<sequence length="219" mass="25582">MNLILTLALFVAFIFLLIQGIILANKYGWFKLENTPLLVILALVYEMFVLFIGRWVGEGGLLEGLNYVRFWLHALVTPLLILFSWKSLYRASFHWVKTAWLKMVVILLTIALICYELVTGVLGIKLEPKWEAEILFYENATEQKFPLMISVIFAVIVITGFLLWRKQRWPWLLMGVSVMLIGSLTTNWLNLSMFMNVFEWILLFSLLCTKKFQDQLHNI</sequence>
<protein>
    <recommendedName>
        <fullName evidence="4">Phospholipid phosphatase</fullName>
    </recommendedName>
</protein>
<accession>A0ABX0A1V0</accession>
<proteinExistence type="predicted"/>
<gene>
    <name evidence="2" type="ORF">GW534_06300</name>
</gene>
<dbReference type="Proteomes" id="UP000743899">
    <property type="component" value="Unassembled WGS sequence"/>
</dbReference>
<dbReference type="RefSeq" id="WP_161920215.1">
    <property type="nucleotide sequence ID" value="NZ_JAACYS010000020.1"/>
</dbReference>
<evidence type="ECO:0008006" key="4">
    <source>
        <dbReference type="Google" id="ProtNLM"/>
    </source>
</evidence>
<feature type="transmembrane region" description="Helical" evidence="1">
    <location>
        <begin position="6"/>
        <end position="25"/>
    </location>
</feature>
<name>A0ABX0A1V0_9BACI</name>
<keyword evidence="1" id="KW-0812">Transmembrane</keyword>
<keyword evidence="3" id="KW-1185">Reference proteome</keyword>
<evidence type="ECO:0000313" key="2">
    <source>
        <dbReference type="EMBL" id="NCU17382.1"/>
    </source>
</evidence>
<feature type="transmembrane region" description="Helical" evidence="1">
    <location>
        <begin position="171"/>
        <end position="189"/>
    </location>
</feature>